<dbReference type="Proteomes" id="UP000253790">
    <property type="component" value="Chromosome"/>
</dbReference>
<accession>A0A345NR45</accession>
<gene>
    <name evidence="1" type="ORF">DV701_16535</name>
</gene>
<dbReference type="OrthoDB" id="9810998at2"/>
<evidence type="ECO:0000313" key="1">
    <source>
        <dbReference type="EMBL" id="AXH97503.1"/>
    </source>
</evidence>
<dbReference type="EMBL" id="CP031229">
    <property type="protein sequence ID" value="AXH97503.1"/>
    <property type="molecule type" value="Genomic_DNA"/>
</dbReference>
<dbReference type="KEGG" id="orn:DV701_16535"/>
<dbReference type="Gene3D" id="2.160.20.120">
    <property type="match status" value="1"/>
</dbReference>
<keyword evidence="2" id="KW-1185">Reference proteome</keyword>
<organism evidence="1 2">
    <name type="scientific">Ornithinimicrobium avium</name>
    <dbReference type="NCBI Taxonomy" id="2283195"/>
    <lineage>
        <taxon>Bacteria</taxon>
        <taxon>Bacillati</taxon>
        <taxon>Actinomycetota</taxon>
        <taxon>Actinomycetes</taxon>
        <taxon>Micrococcales</taxon>
        <taxon>Ornithinimicrobiaceae</taxon>
        <taxon>Ornithinimicrobium</taxon>
    </lineage>
</organism>
<reference evidence="1 2" key="1">
    <citation type="submission" date="2018-07" db="EMBL/GenBank/DDBJ databases">
        <title>Complete genome sequencing of Ornithinimicrobium sp. AMA3305.</title>
        <authorList>
            <person name="Bae J.-W."/>
        </authorList>
    </citation>
    <scope>NUCLEOTIDE SEQUENCE [LARGE SCALE GENOMIC DNA]</scope>
    <source>
        <strain evidence="1 2">AMA3305</strain>
    </source>
</reference>
<sequence>MSTQIIPTSHDFTGCTSVVVRNHHGDVALTHRAAGAPGGPDDGLATVRLLHRDDVHPTGITVRVDDGVLLVDVPSQAVGSDGRRRGFSLGPLTIGTGTGHLVDVEVEVPGGVPVEASTKFGTITVVGTSGETRVRSGAGDVRVDRCLRLTASTGAGALRVGSCTGGSATTGTGTVTVDSSEGALHVRAGAGDVRVRESSGGEVTGSTGAGDIFVGLLSGSCQCKTGVGDVTVTVPRGEPVWLDLNAGLGSVRQDIEPVGAPAEGQPHLRVHARTGLGDVTVRHP</sequence>
<evidence type="ECO:0008006" key="3">
    <source>
        <dbReference type="Google" id="ProtNLM"/>
    </source>
</evidence>
<proteinExistence type="predicted"/>
<dbReference type="RefSeq" id="WP_114929935.1">
    <property type="nucleotide sequence ID" value="NZ_CP031229.1"/>
</dbReference>
<name>A0A345NR45_9MICO</name>
<evidence type="ECO:0000313" key="2">
    <source>
        <dbReference type="Proteomes" id="UP000253790"/>
    </source>
</evidence>
<dbReference type="AlphaFoldDB" id="A0A345NR45"/>
<protein>
    <recommendedName>
        <fullName evidence="3">Adhesin domain-containing protein</fullName>
    </recommendedName>
</protein>